<reference evidence="8" key="1">
    <citation type="submission" date="2023-06" db="EMBL/GenBank/DDBJ databases">
        <title>Survivors Of The Sea: Transcriptome response of Skeletonema marinoi to long-term dormancy.</title>
        <authorList>
            <person name="Pinder M.I.M."/>
            <person name="Kourtchenko O."/>
            <person name="Robertson E.K."/>
            <person name="Larsson T."/>
            <person name="Maumus F."/>
            <person name="Osuna-Cruz C.M."/>
            <person name="Vancaester E."/>
            <person name="Stenow R."/>
            <person name="Vandepoele K."/>
            <person name="Ploug H."/>
            <person name="Bruchert V."/>
            <person name="Godhe A."/>
            <person name="Topel M."/>
        </authorList>
    </citation>
    <scope>NUCLEOTIDE SEQUENCE</scope>
    <source>
        <strain evidence="8">R05AC</strain>
    </source>
</reference>
<evidence type="ECO:0000256" key="3">
    <source>
        <dbReference type="ARBA" id="ARBA00022692"/>
    </source>
</evidence>
<dbReference type="PANTHER" id="PTHR11266:SF80">
    <property type="entry name" value="PEROXISOMAL MEMBRANE PROTEIN 2"/>
    <property type="match status" value="1"/>
</dbReference>
<feature type="chain" id="PRO_5041911046" evidence="7">
    <location>
        <begin position="20"/>
        <end position="265"/>
    </location>
</feature>
<feature type="transmembrane region" description="Helical" evidence="6">
    <location>
        <begin position="158"/>
        <end position="178"/>
    </location>
</feature>
<comment type="caution">
    <text evidence="8">The sequence shown here is derived from an EMBL/GenBank/DDBJ whole genome shotgun (WGS) entry which is preliminary data.</text>
</comment>
<dbReference type="GO" id="GO:0005737">
    <property type="term" value="C:cytoplasm"/>
    <property type="evidence" value="ECO:0007669"/>
    <property type="project" value="TreeGrafter"/>
</dbReference>
<evidence type="ECO:0000313" key="9">
    <source>
        <dbReference type="Proteomes" id="UP001224775"/>
    </source>
</evidence>
<feature type="signal peptide" evidence="7">
    <location>
        <begin position="1"/>
        <end position="19"/>
    </location>
</feature>
<protein>
    <submittedName>
        <fullName evidence="8">Uncharacterized protein</fullName>
    </submittedName>
</protein>
<dbReference type="InterPro" id="IPR007248">
    <property type="entry name" value="Mpv17_PMP22"/>
</dbReference>
<dbReference type="PANTHER" id="PTHR11266">
    <property type="entry name" value="PEROXISOMAL MEMBRANE PROTEIN 2, PXMP2 MPV17"/>
    <property type="match status" value="1"/>
</dbReference>
<name>A0AAD8XYE9_9STRA</name>
<evidence type="ECO:0000256" key="2">
    <source>
        <dbReference type="ARBA" id="ARBA00006824"/>
    </source>
</evidence>
<feature type="transmembrane region" description="Helical" evidence="6">
    <location>
        <begin position="234"/>
        <end position="252"/>
    </location>
</feature>
<dbReference type="GO" id="GO:0016020">
    <property type="term" value="C:membrane"/>
    <property type="evidence" value="ECO:0007669"/>
    <property type="project" value="UniProtKB-SubCell"/>
</dbReference>
<organism evidence="8 9">
    <name type="scientific">Skeletonema marinoi</name>
    <dbReference type="NCBI Taxonomy" id="267567"/>
    <lineage>
        <taxon>Eukaryota</taxon>
        <taxon>Sar</taxon>
        <taxon>Stramenopiles</taxon>
        <taxon>Ochrophyta</taxon>
        <taxon>Bacillariophyta</taxon>
        <taxon>Coscinodiscophyceae</taxon>
        <taxon>Thalassiosirophycidae</taxon>
        <taxon>Thalassiosirales</taxon>
        <taxon>Skeletonemataceae</taxon>
        <taxon>Skeletonema</taxon>
        <taxon>Skeletonema marinoi-dohrnii complex</taxon>
    </lineage>
</organism>
<sequence length="265" mass="29162">MNRLSVLLLACSLAGSTTSAFTTPSRGGSLLHQTPSRYVPSHQDLFTRPRGRSHTTTSSKRHTKLSAALIPPGKFTAIGMGIGKFYKASPLIAGFLTASTKACFADSMAQYRDTGTTKFDIKRNLAMVLYSGTILGLCCAVMYNQVFPIMFAGETNPLLLAIKMTLFDGFINAPLIWLPPAYIAKALIYNQPKREALQKYVTDVKENGLLKKYWSLWLPASLTNFLFVPAHFRVAFVAGVSFFWMIMLSIVANNNDEEEVVVEGG</sequence>
<evidence type="ECO:0000256" key="5">
    <source>
        <dbReference type="ARBA" id="ARBA00023136"/>
    </source>
</evidence>
<keyword evidence="4 6" id="KW-1133">Transmembrane helix</keyword>
<evidence type="ECO:0000256" key="1">
    <source>
        <dbReference type="ARBA" id="ARBA00004141"/>
    </source>
</evidence>
<dbReference type="EMBL" id="JATAAI010000032">
    <property type="protein sequence ID" value="KAK1735772.1"/>
    <property type="molecule type" value="Genomic_DNA"/>
</dbReference>
<evidence type="ECO:0000313" key="8">
    <source>
        <dbReference type="EMBL" id="KAK1735772.1"/>
    </source>
</evidence>
<dbReference type="Proteomes" id="UP001224775">
    <property type="component" value="Unassembled WGS sequence"/>
</dbReference>
<accession>A0AAD8XYE9</accession>
<evidence type="ECO:0000256" key="6">
    <source>
        <dbReference type="RuleBase" id="RU363053"/>
    </source>
</evidence>
<keyword evidence="5 6" id="KW-0472">Membrane</keyword>
<evidence type="ECO:0000256" key="7">
    <source>
        <dbReference type="SAM" id="SignalP"/>
    </source>
</evidence>
<keyword evidence="7" id="KW-0732">Signal</keyword>
<comment type="similarity">
    <text evidence="2 6">Belongs to the peroxisomal membrane protein PXMP2/4 family.</text>
</comment>
<keyword evidence="3 6" id="KW-0812">Transmembrane</keyword>
<gene>
    <name evidence="8" type="ORF">QTG54_013478</name>
</gene>
<evidence type="ECO:0000256" key="4">
    <source>
        <dbReference type="ARBA" id="ARBA00022989"/>
    </source>
</evidence>
<comment type="subcellular location">
    <subcellularLocation>
        <location evidence="1">Membrane</location>
        <topology evidence="1">Multi-pass membrane protein</topology>
    </subcellularLocation>
</comment>
<keyword evidence="9" id="KW-1185">Reference proteome</keyword>
<feature type="transmembrane region" description="Helical" evidence="6">
    <location>
        <begin position="125"/>
        <end position="146"/>
    </location>
</feature>
<proteinExistence type="inferred from homology"/>
<dbReference type="Pfam" id="PF04117">
    <property type="entry name" value="Mpv17_PMP22"/>
    <property type="match status" value="1"/>
</dbReference>
<dbReference type="AlphaFoldDB" id="A0AAD8XYE9"/>